<comment type="caution">
    <text evidence="2">The sequence shown here is derived from an EMBL/GenBank/DDBJ whole genome shotgun (WGS) entry which is preliminary data.</text>
</comment>
<protein>
    <submittedName>
        <fullName evidence="2">Uncharacterized protein</fullName>
    </submittedName>
</protein>
<proteinExistence type="predicted"/>
<gene>
    <name evidence="2" type="ORF">DYB32_001301</name>
</gene>
<feature type="region of interest" description="Disordered" evidence="1">
    <location>
        <begin position="172"/>
        <end position="194"/>
    </location>
</feature>
<evidence type="ECO:0000313" key="2">
    <source>
        <dbReference type="EMBL" id="RHY34312.1"/>
    </source>
</evidence>
<sequence>MLVTKIIAKRIDSETAWLSHRMILRDIHRFKDLNEGAISEIKQKEEYFKEAVTRIMTSKFGLFRDAPKQNQPPTAKIGDRPSSGVVDFVQHMDESKRCGDIKDEDASDIARLEESLRSEMLNMANGASESVLESQLDLYDNAVKKVRRMNMSKAAKAVKKLSTLMKMAKLAGAASPSAALTEESETVHEDDEVV</sequence>
<dbReference type="EMBL" id="QUSY01000034">
    <property type="protein sequence ID" value="RHY34312.1"/>
    <property type="molecule type" value="Genomic_DNA"/>
</dbReference>
<dbReference type="Proteomes" id="UP000285060">
    <property type="component" value="Unassembled WGS sequence"/>
</dbReference>
<dbReference type="VEuPathDB" id="FungiDB:H310_01164"/>
<feature type="compositionally biased region" description="Acidic residues" evidence="1">
    <location>
        <begin position="182"/>
        <end position="194"/>
    </location>
</feature>
<dbReference type="AlphaFoldDB" id="A0A418B817"/>
<organism evidence="2 3">
    <name type="scientific">Aphanomyces invadans</name>
    <dbReference type="NCBI Taxonomy" id="157072"/>
    <lineage>
        <taxon>Eukaryota</taxon>
        <taxon>Sar</taxon>
        <taxon>Stramenopiles</taxon>
        <taxon>Oomycota</taxon>
        <taxon>Saprolegniomycetes</taxon>
        <taxon>Saprolegniales</taxon>
        <taxon>Verrucalvaceae</taxon>
        <taxon>Aphanomyces</taxon>
    </lineage>
</organism>
<reference evidence="2 3" key="1">
    <citation type="submission" date="2018-08" db="EMBL/GenBank/DDBJ databases">
        <title>Aphanomyces genome sequencing and annotation.</title>
        <authorList>
            <person name="Minardi D."/>
            <person name="Oidtmann B."/>
            <person name="Van Der Giezen M."/>
            <person name="Studholme D.J."/>
        </authorList>
    </citation>
    <scope>NUCLEOTIDE SEQUENCE [LARGE SCALE GENOMIC DNA]</scope>
    <source>
        <strain evidence="2 3">NJM0002</strain>
    </source>
</reference>
<evidence type="ECO:0000313" key="3">
    <source>
        <dbReference type="Proteomes" id="UP000285060"/>
    </source>
</evidence>
<name>A0A418B817_9STRA</name>
<accession>A0A418B817</accession>
<evidence type="ECO:0000256" key="1">
    <source>
        <dbReference type="SAM" id="MobiDB-lite"/>
    </source>
</evidence>
<keyword evidence="3" id="KW-1185">Reference proteome</keyword>